<proteinExistence type="predicted"/>
<accession>A0A964W5N9</accession>
<dbReference type="PANTHER" id="PTHR41317">
    <property type="entry name" value="PD-(D_E)XK NUCLEASE FAMILY TRANSPOSASE"/>
    <property type="match status" value="1"/>
</dbReference>
<dbReference type="EMBL" id="WSRQ01000193">
    <property type="protein sequence ID" value="MVX67478.1"/>
    <property type="molecule type" value="Genomic_DNA"/>
</dbReference>
<dbReference type="NCBIfam" id="TIGR01784">
    <property type="entry name" value="T_den_put_tspse"/>
    <property type="match status" value="1"/>
</dbReference>
<evidence type="ECO:0000313" key="2">
    <source>
        <dbReference type="Proteomes" id="UP000656077"/>
    </source>
</evidence>
<dbReference type="InterPro" id="IPR010106">
    <property type="entry name" value="RpnA"/>
</dbReference>
<feature type="non-terminal residue" evidence="1">
    <location>
        <position position="1"/>
    </location>
</feature>
<organism evidence="1 2">
    <name type="scientific">Clostridium chromiireducens</name>
    <dbReference type="NCBI Taxonomy" id="225345"/>
    <lineage>
        <taxon>Bacteria</taxon>
        <taxon>Bacillati</taxon>
        <taxon>Bacillota</taxon>
        <taxon>Clostridia</taxon>
        <taxon>Eubacteriales</taxon>
        <taxon>Clostridiaceae</taxon>
        <taxon>Clostridium</taxon>
    </lineage>
</organism>
<reference evidence="1" key="1">
    <citation type="submission" date="2019-12" db="EMBL/GenBank/DDBJ databases">
        <title>Microbes associate with the intestines of laboratory mice.</title>
        <authorList>
            <person name="Navarre W."/>
            <person name="Wong E."/>
        </authorList>
    </citation>
    <scope>NUCLEOTIDE SEQUENCE</scope>
    <source>
        <strain evidence="1">NM79_F5</strain>
    </source>
</reference>
<dbReference type="RefSeq" id="WP_160361856.1">
    <property type="nucleotide sequence ID" value="NZ_WSRQ01000193.1"/>
</dbReference>
<dbReference type="PANTHER" id="PTHR41317:SF1">
    <property type="entry name" value="PD-(D_E)XK NUCLEASE FAMILY TRANSPOSASE"/>
    <property type="match status" value="1"/>
</dbReference>
<feature type="non-terminal residue" evidence="1">
    <location>
        <position position="183"/>
    </location>
</feature>
<dbReference type="Pfam" id="PF12784">
    <property type="entry name" value="PDDEXK_2"/>
    <property type="match status" value="1"/>
</dbReference>
<dbReference type="Proteomes" id="UP000656077">
    <property type="component" value="Unassembled WGS sequence"/>
</dbReference>
<protein>
    <submittedName>
        <fullName evidence="1">Rpn family recombination-promoting nuclease/putative transposase</fullName>
    </submittedName>
</protein>
<comment type="caution">
    <text evidence="1">The sequence shown here is derived from an EMBL/GenBank/DDBJ whole genome shotgun (WGS) entry which is preliminary data.</text>
</comment>
<dbReference type="AlphaFoldDB" id="A0A964W5N9"/>
<name>A0A964W5N9_9CLOT</name>
<evidence type="ECO:0000313" key="1">
    <source>
        <dbReference type="EMBL" id="MVX67478.1"/>
    </source>
</evidence>
<gene>
    <name evidence="1" type="ORF">GKZ28_28175</name>
</gene>
<sequence length="183" mass="21593">EILISFLNATLKPKNIITSVKIKGTDIAKQFIEDKYSRLDVKATTSNNEIINIEIQLKNEHNMIKRSMYYLSKMYEEQLGEGEDYSKLGRTVCINILNFKYLKTDRFHTGYRLKEIETNEELTDIIEMHFIEVPKLEKNSDEKDMLTAWTEFLKDPESEKVRSLEMTVEEIRRAKDELIKMSN</sequence>